<keyword evidence="1" id="KW-0677">Repeat</keyword>
<dbReference type="PANTHER" id="PTHR24171:SF8">
    <property type="entry name" value="BRCA1-ASSOCIATED RING DOMAIN PROTEIN 1"/>
    <property type="match status" value="1"/>
</dbReference>
<feature type="repeat" description="ANK" evidence="3">
    <location>
        <begin position="144"/>
        <end position="176"/>
    </location>
</feature>
<dbReference type="EMBL" id="CP051217">
    <property type="protein sequence ID" value="QJB69657.1"/>
    <property type="molecule type" value="Genomic_DNA"/>
</dbReference>
<organism evidence="5 6">
    <name type="scientific">Parasphingorhabdus halotolerans</name>
    <dbReference type="NCBI Taxonomy" id="2725558"/>
    <lineage>
        <taxon>Bacteria</taxon>
        <taxon>Pseudomonadati</taxon>
        <taxon>Pseudomonadota</taxon>
        <taxon>Alphaproteobacteria</taxon>
        <taxon>Sphingomonadales</taxon>
        <taxon>Sphingomonadaceae</taxon>
        <taxon>Parasphingorhabdus</taxon>
    </lineage>
</organism>
<dbReference type="GO" id="GO:0085020">
    <property type="term" value="P:protein K6-linked ubiquitination"/>
    <property type="evidence" value="ECO:0007669"/>
    <property type="project" value="TreeGrafter"/>
</dbReference>
<dbReference type="Gene3D" id="1.25.40.20">
    <property type="entry name" value="Ankyrin repeat-containing domain"/>
    <property type="match status" value="1"/>
</dbReference>
<dbReference type="GO" id="GO:0004842">
    <property type="term" value="F:ubiquitin-protein transferase activity"/>
    <property type="evidence" value="ECO:0007669"/>
    <property type="project" value="TreeGrafter"/>
</dbReference>
<evidence type="ECO:0000256" key="1">
    <source>
        <dbReference type="ARBA" id="ARBA00022737"/>
    </source>
</evidence>
<keyword evidence="2 3" id="KW-0040">ANK repeat</keyword>
<evidence type="ECO:0000256" key="4">
    <source>
        <dbReference type="SAM" id="SignalP"/>
    </source>
</evidence>
<dbReference type="InterPro" id="IPR002110">
    <property type="entry name" value="Ankyrin_rpt"/>
</dbReference>
<dbReference type="SMART" id="SM00248">
    <property type="entry name" value="ANK"/>
    <property type="match status" value="3"/>
</dbReference>
<dbReference type="SUPFAM" id="SSF48403">
    <property type="entry name" value="Ankyrin repeat"/>
    <property type="match status" value="1"/>
</dbReference>
<evidence type="ECO:0000256" key="3">
    <source>
        <dbReference type="PROSITE-ProRule" id="PRU00023"/>
    </source>
</evidence>
<dbReference type="KEGG" id="phao:HF685_10505"/>
<dbReference type="Pfam" id="PF12796">
    <property type="entry name" value="Ank_2"/>
    <property type="match status" value="1"/>
</dbReference>
<dbReference type="InterPro" id="IPR036770">
    <property type="entry name" value="Ankyrin_rpt-contain_sf"/>
</dbReference>
<dbReference type="PANTHER" id="PTHR24171">
    <property type="entry name" value="ANKYRIN REPEAT DOMAIN-CONTAINING PROTEIN 39-RELATED"/>
    <property type="match status" value="1"/>
</dbReference>
<evidence type="ECO:0000313" key="5">
    <source>
        <dbReference type="EMBL" id="QJB69657.1"/>
    </source>
</evidence>
<proteinExistence type="predicted"/>
<keyword evidence="4" id="KW-0732">Signal</keyword>
<evidence type="ECO:0000256" key="2">
    <source>
        <dbReference type="ARBA" id="ARBA00023043"/>
    </source>
</evidence>
<keyword evidence="6" id="KW-1185">Reference proteome</keyword>
<dbReference type="AlphaFoldDB" id="A0A6H2DNE5"/>
<protein>
    <submittedName>
        <fullName evidence="5">Ankyrin repeat domain-containing protein</fullName>
    </submittedName>
</protein>
<dbReference type="PROSITE" id="PS50088">
    <property type="entry name" value="ANK_REPEAT"/>
    <property type="match status" value="3"/>
</dbReference>
<accession>A0A6H2DNE5</accession>
<reference evidence="5 6" key="1">
    <citation type="submission" date="2020-04" db="EMBL/GenBank/DDBJ databases">
        <title>Genome sequence for Sphingorhabdus sp. strain M1.</title>
        <authorList>
            <person name="Park S.-J."/>
        </authorList>
    </citation>
    <scope>NUCLEOTIDE SEQUENCE [LARGE SCALE GENOMIC DNA]</scope>
    <source>
        <strain evidence="5 6">JK6</strain>
    </source>
</reference>
<evidence type="ECO:0000313" key="6">
    <source>
        <dbReference type="Proteomes" id="UP000501600"/>
    </source>
</evidence>
<dbReference type="PROSITE" id="PS50297">
    <property type="entry name" value="ANK_REP_REGION"/>
    <property type="match status" value="2"/>
</dbReference>
<feature type="repeat" description="ANK" evidence="3">
    <location>
        <begin position="111"/>
        <end position="143"/>
    </location>
</feature>
<sequence length="219" mass="23761">MFSAISNISKSGAKLFKVPRLFAGFFLALAILSPTPASAQFSASYNFLKAVKDRDGTEATKFLNEPGSVIVNTRDFKTGETALHIVVARRDATWTGFLLQKGANPDVRDKSGTTPLMLATQLRFIEGVRVLLSQKAKIDEANNQGETALIRAVQLRDSELTRVLLEQGANPDLTDTIAGLSARDYATRDRRAAAVLAEIEKADSKKKPESTGQFFGPEG</sequence>
<feature type="chain" id="PRO_5026004987" evidence="4">
    <location>
        <begin position="40"/>
        <end position="219"/>
    </location>
</feature>
<dbReference type="Proteomes" id="UP000501600">
    <property type="component" value="Chromosome"/>
</dbReference>
<gene>
    <name evidence="5" type="ORF">HF685_10505</name>
</gene>
<feature type="repeat" description="ANK" evidence="3">
    <location>
        <begin position="78"/>
        <end position="110"/>
    </location>
</feature>
<name>A0A6H2DNE5_9SPHN</name>
<feature type="signal peptide" evidence="4">
    <location>
        <begin position="1"/>
        <end position="39"/>
    </location>
</feature>